<feature type="repeat" description="TPR" evidence="10">
    <location>
        <begin position="95"/>
        <end position="128"/>
    </location>
</feature>
<keyword evidence="4" id="KW-1000">Mitochondrion outer membrane</keyword>
<feature type="compositionally biased region" description="Low complexity" evidence="11">
    <location>
        <begin position="74"/>
        <end position="83"/>
    </location>
</feature>
<dbReference type="Gene3D" id="1.25.40.10">
    <property type="entry name" value="Tetratricopeptide repeat domain"/>
    <property type="match status" value="2"/>
</dbReference>
<evidence type="ECO:0000256" key="8">
    <source>
        <dbReference type="ARBA" id="ARBA00023136"/>
    </source>
</evidence>
<evidence type="ECO:0000256" key="10">
    <source>
        <dbReference type="PROSITE-ProRule" id="PRU00339"/>
    </source>
</evidence>
<reference evidence="13 14" key="1">
    <citation type="journal article" date="2017" name="Nat. Ecol. Evol.">
        <title>Scallop genome provides insights into evolution of bilaterian karyotype and development.</title>
        <authorList>
            <person name="Wang S."/>
            <person name="Zhang J."/>
            <person name="Jiao W."/>
            <person name="Li J."/>
            <person name="Xun X."/>
            <person name="Sun Y."/>
            <person name="Guo X."/>
            <person name="Huan P."/>
            <person name="Dong B."/>
            <person name="Zhang L."/>
            <person name="Hu X."/>
            <person name="Sun X."/>
            <person name="Wang J."/>
            <person name="Zhao C."/>
            <person name="Wang Y."/>
            <person name="Wang D."/>
            <person name="Huang X."/>
            <person name="Wang R."/>
            <person name="Lv J."/>
            <person name="Li Y."/>
            <person name="Zhang Z."/>
            <person name="Liu B."/>
            <person name="Lu W."/>
            <person name="Hui Y."/>
            <person name="Liang J."/>
            <person name="Zhou Z."/>
            <person name="Hou R."/>
            <person name="Li X."/>
            <person name="Liu Y."/>
            <person name="Li H."/>
            <person name="Ning X."/>
            <person name="Lin Y."/>
            <person name="Zhao L."/>
            <person name="Xing Q."/>
            <person name="Dou J."/>
            <person name="Li Y."/>
            <person name="Mao J."/>
            <person name="Guo H."/>
            <person name="Dou H."/>
            <person name="Li T."/>
            <person name="Mu C."/>
            <person name="Jiang W."/>
            <person name="Fu Q."/>
            <person name="Fu X."/>
            <person name="Miao Y."/>
            <person name="Liu J."/>
            <person name="Yu Q."/>
            <person name="Li R."/>
            <person name="Liao H."/>
            <person name="Li X."/>
            <person name="Kong Y."/>
            <person name="Jiang Z."/>
            <person name="Chourrout D."/>
            <person name="Li R."/>
            <person name="Bao Z."/>
        </authorList>
    </citation>
    <scope>NUCLEOTIDE SEQUENCE [LARGE SCALE GENOMIC DNA]</scope>
    <source>
        <strain evidence="13 14">PY_sf001</strain>
    </source>
</reference>
<dbReference type="GO" id="GO:0030943">
    <property type="term" value="F:mitochondrion targeting sequence binding"/>
    <property type="evidence" value="ECO:0007669"/>
    <property type="project" value="TreeGrafter"/>
</dbReference>
<evidence type="ECO:0000256" key="9">
    <source>
        <dbReference type="ARBA" id="ARBA00038030"/>
    </source>
</evidence>
<keyword evidence="13" id="KW-0675">Receptor</keyword>
<dbReference type="InterPro" id="IPR011990">
    <property type="entry name" value="TPR-like_helical_dom_sf"/>
</dbReference>
<evidence type="ECO:0000256" key="2">
    <source>
        <dbReference type="ARBA" id="ARBA00022692"/>
    </source>
</evidence>
<evidence type="ECO:0000256" key="3">
    <source>
        <dbReference type="ARBA" id="ARBA00022737"/>
    </source>
</evidence>
<feature type="repeat" description="TPR" evidence="10">
    <location>
        <begin position="530"/>
        <end position="563"/>
    </location>
</feature>
<organism evidence="13 14">
    <name type="scientific">Mizuhopecten yessoensis</name>
    <name type="common">Japanese scallop</name>
    <name type="synonym">Patinopecten yessoensis</name>
    <dbReference type="NCBI Taxonomy" id="6573"/>
    <lineage>
        <taxon>Eukaryota</taxon>
        <taxon>Metazoa</taxon>
        <taxon>Spiralia</taxon>
        <taxon>Lophotrochozoa</taxon>
        <taxon>Mollusca</taxon>
        <taxon>Bivalvia</taxon>
        <taxon>Autobranchia</taxon>
        <taxon>Pteriomorphia</taxon>
        <taxon>Pectinida</taxon>
        <taxon>Pectinoidea</taxon>
        <taxon>Pectinidae</taxon>
        <taxon>Mizuhopecten</taxon>
    </lineage>
</organism>
<comment type="subcellular location">
    <subcellularLocation>
        <location evidence="1">Mitochondrion outer membrane</location>
        <topology evidence="1">Single-pass membrane protein</topology>
    </subcellularLocation>
</comment>
<feature type="compositionally biased region" description="Basic and acidic residues" evidence="11">
    <location>
        <begin position="49"/>
        <end position="60"/>
    </location>
</feature>
<keyword evidence="14" id="KW-1185">Reference proteome</keyword>
<keyword evidence="7" id="KW-0496">Mitochondrion</keyword>
<gene>
    <name evidence="13" type="ORF">KP79_PYT22471</name>
</gene>
<dbReference type="SMART" id="SM00028">
    <property type="entry name" value="TPR"/>
    <property type="match status" value="9"/>
</dbReference>
<dbReference type="OrthoDB" id="66418at2759"/>
<evidence type="ECO:0000256" key="1">
    <source>
        <dbReference type="ARBA" id="ARBA00004572"/>
    </source>
</evidence>
<evidence type="ECO:0000256" key="11">
    <source>
        <dbReference type="SAM" id="MobiDB-lite"/>
    </source>
</evidence>
<evidence type="ECO:0000256" key="7">
    <source>
        <dbReference type="ARBA" id="ARBA00023128"/>
    </source>
</evidence>
<dbReference type="GO" id="GO:0008320">
    <property type="term" value="F:protein transmembrane transporter activity"/>
    <property type="evidence" value="ECO:0007669"/>
    <property type="project" value="TreeGrafter"/>
</dbReference>
<evidence type="ECO:0000313" key="13">
    <source>
        <dbReference type="EMBL" id="OWF43976.1"/>
    </source>
</evidence>
<feature type="repeat" description="TPR" evidence="10">
    <location>
        <begin position="461"/>
        <end position="494"/>
    </location>
</feature>
<name>A0A210Q5G1_MIZYE</name>
<protein>
    <submittedName>
        <fullName evidence="13">Mitochondrial import receptor subunit TOM70</fullName>
    </submittedName>
</protein>
<dbReference type="GO" id="GO:0005741">
    <property type="term" value="C:mitochondrial outer membrane"/>
    <property type="evidence" value="ECO:0007669"/>
    <property type="project" value="UniProtKB-SubCell"/>
</dbReference>
<dbReference type="Pfam" id="PF13432">
    <property type="entry name" value="TPR_16"/>
    <property type="match status" value="1"/>
</dbReference>
<evidence type="ECO:0000313" key="14">
    <source>
        <dbReference type="Proteomes" id="UP000242188"/>
    </source>
</evidence>
<dbReference type="EMBL" id="NEDP02004949">
    <property type="protein sequence ID" value="OWF43976.1"/>
    <property type="molecule type" value="Genomic_DNA"/>
</dbReference>
<dbReference type="PANTHER" id="PTHR46208:SF1">
    <property type="entry name" value="MITOCHONDRIAL IMPORT RECEPTOR SUBUNIT TOM70"/>
    <property type="match status" value="1"/>
</dbReference>
<feature type="repeat" description="TPR" evidence="10">
    <location>
        <begin position="383"/>
        <end position="416"/>
    </location>
</feature>
<proteinExistence type="inferred from homology"/>
<dbReference type="AlphaFoldDB" id="A0A210Q5G1"/>
<dbReference type="PANTHER" id="PTHR46208">
    <property type="entry name" value="MITOCHONDRIAL IMPORT RECEPTOR SUBUNIT TOM70"/>
    <property type="match status" value="1"/>
</dbReference>
<keyword evidence="2 12" id="KW-0812">Transmembrane</keyword>
<dbReference type="Proteomes" id="UP000242188">
    <property type="component" value="Unassembled WGS sequence"/>
</dbReference>
<dbReference type="GO" id="GO:0030150">
    <property type="term" value="P:protein import into mitochondrial matrix"/>
    <property type="evidence" value="ECO:0007669"/>
    <property type="project" value="TreeGrafter"/>
</dbReference>
<keyword evidence="6 12" id="KW-1133">Transmembrane helix</keyword>
<keyword evidence="3" id="KW-0677">Repeat</keyword>
<dbReference type="SUPFAM" id="SSF48452">
    <property type="entry name" value="TPR-like"/>
    <property type="match status" value="2"/>
</dbReference>
<comment type="similarity">
    <text evidence="9">Belongs to the Tom70 family.</text>
</comment>
<keyword evidence="8 12" id="KW-0472">Membrane</keyword>
<evidence type="ECO:0000256" key="6">
    <source>
        <dbReference type="ARBA" id="ARBA00022989"/>
    </source>
</evidence>
<keyword evidence="5 10" id="KW-0802">TPR repeat</keyword>
<dbReference type="STRING" id="6573.A0A210Q5G1"/>
<dbReference type="PROSITE" id="PS50005">
    <property type="entry name" value="TPR"/>
    <property type="match status" value="5"/>
</dbReference>
<sequence>MAAASKSVVSDPNSTDTWPKWQVALAIGAPLAVVIGGLWVYRRSKRKDAKSSPKKQDGRDNTASPPKTGKDKSSTPSPTKPASIPDEDQTPLEKAQAEKNKGNKYFKGTRYDQAITCYTQAIRMCPPGNKTDLATFYHNRAAAYEKLRNNKMVIEDCTTALELNNRYVKALTRRASACEQLEDLSQALEDVTALCILEGFQNPTSLQTADRVLKNLGQTKAKEAFRNRKPAMPSKHFIRTYFAAFVNDPILNAAKTTTPPKPVEDGQVANGEASDVSPYQQALWKITAEEYDDIISLCTQELDLPDSQSQPEAKLLRATLYLLCNQYDLALADLKVVLSEEDIPKRLRVNAMIKRGSIYIQMEKQTEGLDDFASAVRIDPENADIYHHRGHHNIQLERIDDALRDLENAISKDPTFAASHVQKSFAEHKRTAMQMMGSNLPLPQAVLQSYKANVDMFPTNGDARALYAQALGDAGKFEEAEMQFSEAVRLDPDNATALVHRGLLKLQADKDIKEATNTINSALELDPRCEYAYEVLGTLEVQQGHMDYAMGHFQKAIEYSRTESEMSHLFSLLEAAKAQLNVAKNFGIQLPGLGGPPMV</sequence>
<comment type="caution">
    <text evidence="13">The sequence shown here is derived from an EMBL/GenBank/DDBJ whole genome shotgun (WGS) entry which is preliminary data.</text>
</comment>
<accession>A0A210Q5G1</accession>
<evidence type="ECO:0000256" key="4">
    <source>
        <dbReference type="ARBA" id="ARBA00022787"/>
    </source>
</evidence>
<dbReference type="InterPro" id="IPR019734">
    <property type="entry name" value="TPR_rpt"/>
</dbReference>
<feature type="region of interest" description="Disordered" evidence="11">
    <location>
        <begin position="44"/>
        <end position="101"/>
    </location>
</feature>
<feature type="transmembrane region" description="Helical" evidence="12">
    <location>
        <begin position="21"/>
        <end position="41"/>
    </location>
</feature>
<evidence type="ECO:0000256" key="12">
    <source>
        <dbReference type="SAM" id="Phobius"/>
    </source>
</evidence>
<dbReference type="GO" id="GO:0045039">
    <property type="term" value="P:protein insertion into mitochondrial inner membrane"/>
    <property type="evidence" value="ECO:0007669"/>
    <property type="project" value="TreeGrafter"/>
</dbReference>
<evidence type="ECO:0000256" key="5">
    <source>
        <dbReference type="ARBA" id="ARBA00022803"/>
    </source>
</evidence>
<feature type="repeat" description="TPR" evidence="10">
    <location>
        <begin position="349"/>
        <end position="382"/>
    </location>
</feature>